<name>A0A8C2WL44_CYCLU</name>
<dbReference type="Proteomes" id="UP000694565">
    <property type="component" value="Unplaced"/>
</dbReference>
<feature type="region of interest" description="Disordered" evidence="1">
    <location>
        <begin position="45"/>
        <end position="75"/>
    </location>
</feature>
<feature type="compositionally biased region" description="Basic residues" evidence="1">
    <location>
        <begin position="65"/>
        <end position="75"/>
    </location>
</feature>
<keyword evidence="3" id="KW-1185">Reference proteome</keyword>
<accession>A0A8C2WL44</accession>
<evidence type="ECO:0000313" key="3">
    <source>
        <dbReference type="Proteomes" id="UP000694565"/>
    </source>
</evidence>
<protein>
    <submittedName>
        <fullName evidence="2">Uncharacterized protein</fullName>
    </submittedName>
</protein>
<reference evidence="2" key="2">
    <citation type="submission" date="2025-09" db="UniProtKB">
        <authorList>
            <consortium name="Ensembl"/>
        </authorList>
    </citation>
    <scope>IDENTIFICATION</scope>
</reference>
<dbReference type="AlphaFoldDB" id="A0A8C2WL44"/>
<dbReference type="Ensembl" id="ENSCLMT00005004577.1">
    <property type="protein sequence ID" value="ENSCLMP00005004237.1"/>
    <property type="gene ID" value="ENSCLMG00005002348.1"/>
</dbReference>
<organism evidence="2 3">
    <name type="scientific">Cyclopterus lumpus</name>
    <name type="common">Lumpsucker</name>
    <dbReference type="NCBI Taxonomy" id="8103"/>
    <lineage>
        <taxon>Eukaryota</taxon>
        <taxon>Metazoa</taxon>
        <taxon>Chordata</taxon>
        <taxon>Craniata</taxon>
        <taxon>Vertebrata</taxon>
        <taxon>Euteleostomi</taxon>
        <taxon>Actinopterygii</taxon>
        <taxon>Neopterygii</taxon>
        <taxon>Teleostei</taxon>
        <taxon>Neoteleostei</taxon>
        <taxon>Acanthomorphata</taxon>
        <taxon>Eupercaria</taxon>
        <taxon>Perciformes</taxon>
        <taxon>Cottioidei</taxon>
        <taxon>Cottales</taxon>
        <taxon>Cyclopteridae</taxon>
        <taxon>Cyclopterus</taxon>
    </lineage>
</organism>
<evidence type="ECO:0000313" key="2">
    <source>
        <dbReference type="Ensembl" id="ENSCLMP00005004237.1"/>
    </source>
</evidence>
<sequence>MCSTFLKGHRNTTGRIYLKLAGQARTHSICLTTGQTDALKTAPHTHRLETKPPRMSSAPLQVTKVGKRRRWEGKV</sequence>
<reference evidence="2" key="1">
    <citation type="submission" date="2025-08" db="UniProtKB">
        <authorList>
            <consortium name="Ensembl"/>
        </authorList>
    </citation>
    <scope>IDENTIFICATION</scope>
</reference>
<evidence type="ECO:0000256" key="1">
    <source>
        <dbReference type="SAM" id="MobiDB-lite"/>
    </source>
</evidence>
<proteinExistence type="predicted"/>